<reference evidence="7" key="1">
    <citation type="submission" date="2025-08" db="UniProtKB">
        <authorList>
            <consortium name="RefSeq"/>
        </authorList>
    </citation>
    <scope>IDENTIFICATION</scope>
    <source>
        <tissue evidence="7">Gonad</tissue>
    </source>
</reference>
<dbReference type="GO" id="GO:0032588">
    <property type="term" value="C:trans-Golgi network membrane"/>
    <property type="evidence" value="ECO:0007669"/>
    <property type="project" value="TreeGrafter"/>
</dbReference>
<evidence type="ECO:0000256" key="5">
    <source>
        <dbReference type="SAM" id="Phobius"/>
    </source>
</evidence>
<evidence type="ECO:0000256" key="3">
    <source>
        <dbReference type="ARBA" id="ARBA00022989"/>
    </source>
</evidence>
<accession>A0A6P4YS13</accession>
<dbReference type="KEGG" id="bbel:109472006"/>
<evidence type="ECO:0000313" key="6">
    <source>
        <dbReference type="Proteomes" id="UP000515135"/>
    </source>
</evidence>
<evidence type="ECO:0000313" key="7">
    <source>
        <dbReference type="RefSeq" id="XP_019627138.1"/>
    </source>
</evidence>
<protein>
    <submittedName>
        <fullName evidence="7">Transmembrane protein 79-like</fullName>
    </submittedName>
</protein>
<name>A0A6P4YS13_BRABE</name>
<dbReference type="SUPFAM" id="SSF161084">
    <property type="entry name" value="MAPEG domain-like"/>
    <property type="match status" value="1"/>
</dbReference>
<dbReference type="OrthoDB" id="8887147at2759"/>
<feature type="transmembrane region" description="Helical" evidence="5">
    <location>
        <begin position="224"/>
        <end position="245"/>
    </location>
</feature>
<keyword evidence="6" id="KW-1185">Reference proteome</keyword>
<keyword evidence="4 5" id="KW-0472">Membrane</keyword>
<sequence>MRFARVEIPHTSLQTCERLTEWTEQISRAPKPFFWGNLQYLLKMVLLAEGAGTAMEENAEAMTLHARPRASVDFGAQTGGAALAAKLYDSSFQQRRVSLISHQPPLKKMTVTLVLSGWLVGMVVKASLSKSSWVPWTTPALPDMTARMIYSARCLAVCTMPLLAGVIFCTYKRIMTPALDPLAGHEHYVQVHRRYLGNTVEQYILVGVNLVPMAATLSDQYLPVIPAVVALFLLGRILFWVTYVYQRSNRGFGYMLSMYPSMAMFMYNMYMCL</sequence>
<feature type="transmembrane region" description="Helical" evidence="5">
    <location>
        <begin position="252"/>
        <end position="270"/>
    </location>
</feature>
<dbReference type="InterPro" id="IPR023352">
    <property type="entry name" value="MAPEG-like_dom_sf"/>
</dbReference>
<dbReference type="PANTHER" id="PTHR31004">
    <property type="entry name" value="TRANSMEMBRANE PROTEIN 79"/>
    <property type="match status" value="1"/>
</dbReference>
<keyword evidence="3 5" id="KW-1133">Transmembrane helix</keyword>
<evidence type="ECO:0000256" key="4">
    <source>
        <dbReference type="ARBA" id="ARBA00023136"/>
    </source>
</evidence>
<dbReference type="Proteomes" id="UP000515135">
    <property type="component" value="Unplaced"/>
</dbReference>
<dbReference type="Pfam" id="PF01124">
    <property type="entry name" value="MAPEG"/>
    <property type="match status" value="1"/>
</dbReference>
<organism evidence="6 7">
    <name type="scientific">Branchiostoma belcheri</name>
    <name type="common">Amphioxus</name>
    <dbReference type="NCBI Taxonomy" id="7741"/>
    <lineage>
        <taxon>Eukaryota</taxon>
        <taxon>Metazoa</taxon>
        <taxon>Chordata</taxon>
        <taxon>Cephalochordata</taxon>
        <taxon>Leptocardii</taxon>
        <taxon>Amphioxiformes</taxon>
        <taxon>Branchiostomatidae</taxon>
        <taxon>Branchiostoma</taxon>
    </lineage>
</organism>
<dbReference type="AlphaFoldDB" id="A0A6P4YS13"/>
<dbReference type="GO" id="GO:0005765">
    <property type="term" value="C:lysosomal membrane"/>
    <property type="evidence" value="ECO:0007669"/>
    <property type="project" value="TreeGrafter"/>
</dbReference>
<dbReference type="PANTHER" id="PTHR31004:SF1">
    <property type="entry name" value="TRANSMEMBRANE PROTEIN 79"/>
    <property type="match status" value="1"/>
</dbReference>
<dbReference type="RefSeq" id="XP_019627138.1">
    <property type="nucleotide sequence ID" value="XM_019771579.1"/>
</dbReference>
<evidence type="ECO:0000256" key="1">
    <source>
        <dbReference type="ARBA" id="ARBA00004370"/>
    </source>
</evidence>
<evidence type="ECO:0000256" key="2">
    <source>
        <dbReference type="ARBA" id="ARBA00022692"/>
    </source>
</evidence>
<dbReference type="Gene3D" id="1.20.120.550">
    <property type="entry name" value="Membrane associated eicosanoid/glutathione metabolism-like domain"/>
    <property type="match status" value="1"/>
</dbReference>
<dbReference type="GeneID" id="109472006"/>
<proteinExistence type="predicted"/>
<feature type="transmembrane region" description="Helical" evidence="5">
    <location>
        <begin position="148"/>
        <end position="171"/>
    </location>
</feature>
<gene>
    <name evidence="7" type="primary">LOC109472006</name>
</gene>
<comment type="subcellular location">
    <subcellularLocation>
        <location evidence="1">Membrane</location>
    </subcellularLocation>
</comment>
<dbReference type="GO" id="GO:0045055">
    <property type="term" value="P:regulated exocytosis"/>
    <property type="evidence" value="ECO:0007669"/>
    <property type="project" value="TreeGrafter"/>
</dbReference>
<dbReference type="InterPro" id="IPR001129">
    <property type="entry name" value="Membr-assoc_MAPEG"/>
</dbReference>
<keyword evidence="2 5" id="KW-0812">Transmembrane</keyword>